<evidence type="ECO:0000313" key="2">
    <source>
        <dbReference type="Proteomes" id="UP000593567"/>
    </source>
</evidence>
<name>A0A7J7IWW6_BUGNE</name>
<protein>
    <submittedName>
        <fullName evidence="1">Uncharacterized protein</fullName>
    </submittedName>
</protein>
<proteinExistence type="predicted"/>
<organism evidence="1 2">
    <name type="scientific">Bugula neritina</name>
    <name type="common">Brown bryozoan</name>
    <name type="synonym">Sertularia neritina</name>
    <dbReference type="NCBI Taxonomy" id="10212"/>
    <lineage>
        <taxon>Eukaryota</taxon>
        <taxon>Metazoa</taxon>
        <taxon>Spiralia</taxon>
        <taxon>Lophotrochozoa</taxon>
        <taxon>Bryozoa</taxon>
        <taxon>Gymnolaemata</taxon>
        <taxon>Cheilostomatida</taxon>
        <taxon>Flustrina</taxon>
        <taxon>Buguloidea</taxon>
        <taxon>Bugulidae</taxon>
        <taxon>Bugula</taxon>
    </lineage>
</organism>
<evidence type="ECO:0000313" key="1">
    <source>
        <dbReference type="EMBL" id="KAF6018037.1"/>
    </source>
</evidence>
<dbReference type="Proteomes" id="UP000593567">
    <property type="component" value="Unassembled WGS sequence"/>
</dbReference>
<accession>A0A7J7IWW6</accession>
<comment type="caution">
    <text evidence="1">The sequence shown here is derived from an EMBL/GenBank/DDBJ whole genome shotgun (WGS) entry which is preliminary data.</text>
</comment>
<gene>
    <name evidence="1" type="ORF">EB796_023650</name>
</gene>
<dbReference type="EMBL" id="VXIV02003345">
    <property type="protein sequence ID" value="KAF6018037.1"/>
    <property type="molecule type" value="Genomic_DNA"/>
</dbReference>
<dbReference type="AlphaFoldDB" id="A0A7J7IWW6"/>
<sequence>MVIPEQSQTTRSLLSLLTMMPTSQILYLNSQHFILSRPAKHPALTARLYQLRLSFLVTILELPHHIAGMLALPALVW</sequence>
<reference evidence="1" key="1">
    <citation type="submission" date="2020-06" db="EMBL/GenBank/DDBJ databases">
        <title>Draft genome of Bugula neritina, a colonial animal packing powerful symbionts and potential medicines.</title>
        <authorList>
            <person name="Rayko M."/>
        </authorList>
    </citation>
    <scope>NUCLEOTIDE SEQUENCE [LARGE SCALE GENOMIC DNA]</scope>
    <source>
        <strain evidence="1">Kwan_BN1</strain>
    </source>
</reference>
<keyword evidence="2" id="KW-1185">Reference proteome</keyword>